<evidence type="ECO:0000313" key="3">
    <source>
        <dbReference type="Proteomes" id="UP000031668"/>
    </source>
</evidence>
<accession>A0A0C2MKP7</accession>
<feature type="domain" description="Reverse transcriptase/retrotransposon-derived protein RNase H-like" evidence="1">
    <location>
        <begin position="51"/>
        <end position="124"/>
    </location>
</feature>
<reference evidence="2 3" key="1">
    <citation type="journal article" date="2014" name="Genome Biol. Evol.">
        <title>The genome of the myxosporean Thelohanellus kitauei shows adaptations to nutrient acquisition within its fish host.</title>
        <authorList>
            <person name="Yang Y."/>
            <person name="Xiong J."/>
            <person name="Zhou Z."/>
            <person name="Huo F."/>
            <person name="Miao W."/>
            <person name="Ran C."/>
            <person name="Liu Y."/>
            <person name="Zhang J."/>
            <person name="Feng J."/>
            <person name="Wang M."/>
            <person name="Wang M."/>
            <person name="Wang L."/>
            <person name="Yao B."/>
        </authorList>
    </citation>
    <scope>NUCLEOTIDE SEQUENCE [LARGE SCALE GENOMIC DNA]</scope>
    <source>
        <strain evidence="2">Wuqing</strain>
    </source>
</reference>
<protein>
    <recommendedName>
        <fullName evidence="1">Reverse transcriptase/retrotransposon-derived protein RNase H-like domain-containing protein</fullName>
    </recommendedName>
</protein>
<dbReference type="SUPFAM" id="SSF56672">
    <property type="entry name" value="DNA/RNA polymerases"/>
    <property type="match status" value="1"/>
</dbReference>
<comment type="caution">
    <text evidence="2">The sequence shown here is derived from an EMBL/GenBank/DDBJ whole genome shotgun (WGS) entry which is preliminary data.</text>
</comment>
<evidence type="ECO:0000259" key="1">
    <source>
        <dbReference type="Pfam" id="PF17919"/>
    </source>
</evidence>
<dbReference type="InterPro" id="IPR041577">
    <property type="entry name" value="RT_RNaseH_2"/>
</dbReference>
<evidence type="ECO:0000313" key="2">
    <source>
        <dbReference type="EMBL" id="KII62141.1"/>
    </source>
</evidence>
<dbReference type="AlphaFoldDB" id="A0A0C2MKP7"/>
<dbReference type="Pfam" id="PF17919">
    <property type="entry name" value="RT_RNaseH_2"/>
    <property type="match status" value="1"/>
</dbReference>
<name>A0A0C2MKP7_THEKT</name>
<dbReference type="InterPro" id="IPR043502">
    <property type="entry name" value="DNA/RNA_pol_sf"/>
</dbReference>
<keyword evidence="3" id="KW-1185">Reference proteome</keyword>
<proteinExistence type="predicted"/>
<sequence>MENVLEKVERSTICKDWAPPTVNVLKPDRSIHICCHFQTTDVRRIGACRKWNENEENILIDVKHYLTNQAILTNFDEDRKTIPDRDVSGIRYGALLLQRSDDVTERSVCLASRALSKSERNLQLSLVQKAAIRCYVAVNVSIDDNRSSADFELARRTNPFHLENFFSMGLKNGLYAGK</sequence>
<organism evidence="2 3">
    <name type="scientific">Thelohanellus kitauei</name>
    <name type="common">Myxosporean</name>
    <dbReference type="NCBI Taxonomy" id="669202"/>
    <lineage>
        <taxon>Eukaryota</taxon>
        <taxon>Metazoa</taxon>
        <taxon>Cnidaria</taxon>
        <taxon>Myxozoa</taxon>
        <taxon>Myxosporea</taxon>
        <taxon>Bivalvulida</taxon>
        <taxon>Platysporina</taxon>
        <taxon>Myxobolidae</taxon>
        <taxon>Thelohanellus</taxon>
    </lineage>
</organism>
<dbReference type="EMBL" id="JWZT01005101">
    <property type="protein sequence ID" value="KII62141.1"/>
    <property type="molecule type" value="Genomic_DNA"/>
</dbReference>
<dbReference type="Proteomes" id="UP000031668">
    <property type="component" value="Unassembled WGS sequence"/>
</dbReference>
<gene>
    <name evidence="2" type="ORF">RF11_01671</name>
</gene>